<evidence type="ECO:0000313" key="2">
    <source>
        <dbReference type="EMBL" id="KAJ3648970.1"/>
    </source>
</evidence>
<keyword evidence="3" id="KW-1185">Reference proteome</keyword>
<dbReference type="Proteomes" id="UP001168821">
    <property type="component" value="Unassembled WGS sequence"/>
</dbReference>
<gene>
    <name evidence="2" type="ORF">Zmor_020735</name>
</gene>
<accession>A0AA38I443</accession>
<name>A0AA38I443_9CUCU</name>
<feature type="compositionally biased region" description="Basic and acidic residues" evidence="1">
    <location>
        <begin position="17"/>
        <end position="41"/>
    </location>
</feature>
<dbReference type="AlphaFoldDB" id="A0AA38I443"/>
<evidence type="ECO:0000313" key="3">
    <source>
        <dbReference type="Proteomes" id="UP001168821"/>
    </source>
</evidence>
<evidence type="ECO:0000256" key="1">
    <source>
        <dbReference type="SAM" id="MobiDB-lite"/>
    </source>
</evidence>
<proteinExistence type="predicted"/>
<reference evidence="2" key="1">
    <citation type="journal article" date="2023" name="G3 (Bethesda)">
        <title>Whole genome assemblies of Zophobas morio and Tenebrio molitor.</title>
        <authorList>
            <person name="Kaur S."/>
            <person name="Stinson S.A."/>
            <person name="diCenzo G.C."/>
        </authorList>
    </citation>
    <scope>NUCLEOTIDE SEQUENCE</scope>
    <source>
        <strain evidence="2">QUZm001</strain>
    </source>
</reference>
<sequence length="102" mass="12117">MTTSCWWQEKKSGGESKITHCTSETKRTDNQRRQNKVYEKQQKKRQQKTFLQIDAYKFQEVEEFKYLGVTITGGNDRNKEIKERIRQGIKPAGVPTYTERQI</sequence>
<dbReference type="EMBL" id="JALNTZ010000006">
    <property type="protein sequence ID" value="KAJ3648970.1"/>
    <property type="molecule type" value="Genomic_DNA"/>
</dbReference>
<feature type="region of interest" description="Disordered" evidence="1">
    <location>
        <begin position="17"/>
        <end position="45"/>
    </location>
</feature>
<protein>
    <submittedName>
        <fullName evidence="2">Uncharacterized protein</fullName>
    </submittedName>
</protein>
<organism evidence="2 3">
    <name type="scientific">Zophobas morio</name>
    <dbReference type="NCBI Taxonomy" id="2755281"/>
    <lineage>
        <taxon>Eukaryota</taxon>
        <taxon>Metazoa</taxon>
        <taxon>Ecdysozoa</taxon>
        <taxon>Arthropoda</taxon>
        <taxon>Hexapoda</taxon>
        <taxon>Insecta</taxon>
        <taxon>Pterygota</taxon>
        <taxon>Neoptera</taxon>
        <taxon>Endopterygota</taxon>
        <taxon>Coleoptera</taxon>
        <taxon>Polyphaga</taxon>
        <taxon>Cucujiformia</taxon>
        <taxon>Tenebrionidae</taxon>
        <taxon>Zophobas</taxon>
    </lineage>
</organism>
<comment type="caution">
    <text evidence="2">The sequence shown here is derived from an EMBL/GenBank/DDBJ whole genome shotgun (WGS) entry which is preliminary data.</text>
</comment>